<keyword evidence="3" id="KW-0378">Hydrolase</keyword>
<dbReference type="SUPFAM" id="SSF53187">
    <property type="entry name" value="Zn-dependent exopeptidases"/>
    <property type="match status" value="1"/>
</dbReference>
<dbReference type="GO" id="GO:0008237">
    <property type="term" value="F:metallopeptidase activity"/>
    <property type="evidence" value="ECO:0007669"/>
    <property type="project" value="UniProtKB-KW"/>
</dbReference>
<keyword evidence="4" id="KW-1185">Reference proteome</keyword>
<accession>A0A914L4S2</accession>
<evidence type="ECO:0000313" key="4">
    <source>
        <dbReference type="Proteomes" id="UP000887563"/>
    </source>
</evidence>
<dbReference type="Gene3D" id="3.40.630.10">
    <property type="entry name" value="Zn peptidases"/>
    <property type="match status" value="2"/>
</dbReference>
<dbReference type="GO" id="GO:0004177">
    <property type="term" value="F:aminopeptidase activity"/>
    <property type="evidence" value="ECO:0007669"/>
    <property type="project" value="UniProtKB-KW"/>
</dbReference>
<dbReference type="Pfam" id="PF02127">
    <property type="entry name" value="Peptidase_M18"/>
    <property type="match status" value="2"/>
</dbReference>
<dbReference type="AlphaFoldDB" id="A0A914L4S2"/>
<keyword evidence="3" id="KW-0645">Protease</keyword>
<dbReference type="WBParaSite" id="Minc3s00259g08797">
    <property type="protein sequence ID" value="Minc3s00259g08797"/>
    <property type="gene ID" value="Minc3s00259g08797"/>
</dbReference>
<dbReference type="GO" id="GO:0008270">
    <property type="term" value="F:zinc ion binding"/>
    <property type="evidence" value="ECO:0007669"/>
    <property type="project" value="InterPro"/>
</dbReference>
<evidence type="ECO:0000256" key="1">
    <source>
        <dbReference type="ARBA" id="ARBA00001335"/>
    </source>
</evidence>
<dbReference type="PANTHER" id="PTHR28570">
    <property type="entry name" value="ASPARTYL AMINOPEPTIDASE"/>
    <property type="match status" value="1"/>
</dbReference>
<protein>
    <recommendedName>
        <fullName evidence="2">aspartyl aminopeptidase</fullName>
        <ecNumber evidence="2">3.4.11.21</ecNumber>
    </recommendedName>
</protein>
<dbReference type="EC" id="3.4.11.21" evidence="2"/>
<dbReference type="InterPro" id="IPR001948">
    <property type="entry name" value="Peptidase_M18"/>
</dbReference>
<dbReference type="GO" id="GO:0006508">
    <property type="term" value="P:proteolysis"/>
    <property type="evidence" value="ECO:0007669"/>
    <property type="project" value="UniProtKB-KW"/>
</dbReference>
<dbReference type="PRINTS" id="PR00932">
    <property type="entry name" value="AMINO1PTASE"/>
</dbReference>
<keyword evidence="3" id="KW-0862">Zinc</keyword>
<dbReference type="Proteomes" id="UP000887563">
    <property type="component" value="Unplaced"/>
</dbReference>
<proteinExistence type="inferred from homology"/>
<comment type="catalytic activity">
    <reaction evidence="1">
        <text>Release of an N-terminal aspartate or glutamate from a peptide, with a preference for aspartate.</text>
        <dbReference type="EC" id="3.4.11.21"/>
    </reaction>
</comment>
<keyword evidence="3" id="KW-0479">Metal-binding</keyword>
<evidence type="ECO:0000313" key="5">
    <source>
        <dbReference type="WBParaSite" id="Minc3s00259g08797"/>
    </source>
</evidence>
<keyword evidence="3" id="KW-0482">Metalloprotease</keyword>
<sequence>MGLVQSLGDEQAFSTDQNIRLVACFDNEEVGSVSAQGAASHFMEWLMRRIVASPDEPNTFECAIGRSYLISADQAHACHPNYANKHEDCHKPTFNKGVVVKINANQRYATSAKVVARSDQLCGSTVGPILASILGIQTIDVGCPQLAMHSIRELGDTSSIHYAATLYSQFFNKLPSVLGP</sequence>
<comment type="similarity">
    <text evidence="3">Belongs to the peptidase M18 family.</text>
</comment>
<reference evidence="5" key="1">
    <citation type="submission" date="2022-11" db="UniProtKB">
        <authorList>
            <consortium name="WormBaseParasite"/>
        </authorList>
    </citation>
    <scope>IDENTIFICATION</scope>
</reference>
<evidence type="ECO:0000256" key="2">
    <source>
        <dbReference type="ARBA" id="ARBA00011965"/>
    </source>
</evidence>
<name>A0A914L4S2_MELIC</name>
<organism evidence="4 5">
    <name type="scientific">Meloidogyne incognita</name>
    <name type="common">Southern root-knot nematode worm</name>
    <name type="synonym">Oxyuris incognita</name>
    <dbReference type="NCBI Taxonomy" id="6306"/>
    <lineage>
        <taxon>Eukaryota</taxon>
        <taxon>Metazoa</taxon>
        <taxon>Ecdysozoa</taxon>
        <taxon>Nematoda</taxon>
        <taxon>Chromadorea</taxon>
        <taxon>Rhabditida</taxon>
        <taxon>Tylenchina</taxon>
        <taxon>Tylenchomorpha</taxon>
        <taxon>Tylenchoidea</taxon>
        <taxon>Meloidogynidae</taxon>
        <taxon>Meloidogyninae</taxon>
        <taxon>Meloidogyne</taxon>
        <taxon>Meloidogyne incognita group</taxon>
    </lineage>
</organism>
<evidence type="ECO:0000256" key="3">
    <source>
        <dbReference type="RuleBase" id="RU004386"/>
    </source>
</evidence>
<dbReference type="PANTHER" id="PTHR28570:SF3">
    <property type="entry name" value="ASPARTYL AMINOPEPTIDASE"/>
    <property type="match status" value="1"/>
</dbReference>
<keyword evidence="3" id="KW-0031">Aminopeptidase</keyword>